<evidence type="ECO:0000256" key="1">
    <source>
        <dbReference type="ARBA" id="ARBA00010062"/>
    </source>
</evidence>
<reference evidence="4 5" key="1">
    <citation type="submission" date="2017-04" db="EMBL/GenBank/DDBJ databases">
        <authorList>
            <person name="Afonso C.L."/>
            <person name="Miller P.J."/>
            <person name="Scott M.A."/>
            <person name="Spackman E."/>
            <person name="Goraichik I."/>
            <person name="Dimitrov K.M."/>
            <person name="Suarez D.L."/>
            <person name="Swayne D.E."/>
        </authorList>
    </citation>
    <scope>NUCLEOTIDE SEQUENCE [LARGE SCALE GENOMIC DNA]</scope>
    <source>
        <strain evidence="4 5">DSM 3385</strain>
    </source>
</reference>
<organism evidence="4 5">
    <name type="scientific">Desulfocicer vacuolatum DSM 3385</name>
    <dbReference type="NCBI Taxonomy" id="1121400"/>
    <lineage>
        <taxon>Bacteria</taxon>
        <taxon>Pseudomonadati</taxon>
        <taxon>Thermodesulfobacteriota</taxon>
        <taxon>Desulfobacteria</taxon>
        <taxon>Desulfobacterales</taxon>
        <taxon>Desulfobacteraceae</taxon>
        <taxon>Desulfocicer</taxon>
    </lineage>
</organism>
<sequence length="434" mass="45918">MSSLKCFHGIKIILIVFYLGFAVPACHRPSPEVSCDDILGCVRVEPGAPLKIGILQALTGKVASIGKGQIRGIELALEDRNGKVAGHDVLFQIEDTGCSPEGGANAVLKILADPEQIAILGTTCSGAAATVSRAMSSAGFTMVSGNNSATFLTAIGGRRAPQWQPGYFRTAPNEENAGKAAAMYAAKVLGVSKAAVINDGDIYTQGLTHSFVKMFKGLGGKVVLDTAINKGDKEMAPVLTATINSGAEFLFCPLFQPEGNYILLKTREMSGFENIPVMSAGALIDRSFLNAVGEKARGMYFVGPSSPATSITKELGKKYTLKYGAPPSTSYYLSAYDAATLLFEAIEKVAVPGHVPGTLYIGRQALRKTLYGIKKFKGATGLLTCDEFGDCGDPAFDVFRMDEPSLGMEGLLLNVQFSYSPVGQREEDVAGAHK</sequence>
<gene>
    <name evidence="4" type="ORF">SAMN02746065_101275</name>
</gene>
<dbReference type="PANTHER" id="PTHR30483">
    <property type="entry name" value="LEUCINE-SPECIFIC-BINDING PROTEIN"/>
    <property type="match status" value="1"/>
</dbReference>
<keyword evidence="2" id="KW-0732">Signal</keyword>
<comment type="similarity">
    <text evidence="1">Belongs to the leucine-binding protein family.</text>
</comment>
<dbReference type="Gene3D" id="3.40.50.2300">
    <property type="match status" value="2"/>
</dbReference>
<evidence type="ECO:0000259" key="3">
    <source>
        <dbReference type="Pfam" id="PF13458"/>
    </source>
</evidence>
<dbReference type="CDD" id="cd06342">
    <property type="entry name" value="PBP1_ABC_LIVBP-like"/>
    <property type="match status" value="1"/>
</dbReference>
<name>A0A1W1YRC9_9BACT</name>
<dbReference type="Proteomes" id="UP000192418">
    <property type="component" value="Unassembled WGS sequence"/>
</dbReference>
<accession>A0A1W1YRC9</accession>
<dbReference type="InterPro" id="IPR028082">
    <property type="entry name" value="Peripla_BP_I"/>
</dbReference>
<dbReference type="InterPro" id="IPR028081">
    <property type="entry name" value="Leu-bd"/>
</dbReference>
<dbReference type="EMBL" id="FWXY01000001">
    <property type="protein sequence ID" value="SMC38693.1"/>
    <property type="molecule type" value="Genomic_DNA"/>
</dbReference>
<dbReference type="AlphaFoldDB" id="A0A1W1YRC9"/>
<dbReference type="PANTHER" id="PTHR30483:SF6">
    <property type="entry name" value="PERIPLASMIC BINDING PROTEIN OF ABC TRANSPORTER FOR NATURAL AMINO ACIDS"/>
    <property type="match status" value="1"/>
</dbReference>
<dbReference type="STRING" id="1121400.SAMN02746065_101275"/>
<dbReference type="Pfam" id="PF13458">
    <property type="entry name" value="Peripla_BP_6"/>
    <property type="match status" value="1"/>
</dbReference>
<evidence type="ECO:0000313" key="4">
    <source>
        <dbReference type="EMBL" id="SMC38693.1"/>
    </source>
</evidence>
<feature type="domain" description="Leucine-binding protein" evidence="3">
    <location>
        <begin position="49"/>
        <end position="381"/>
    </location>
</feature>
<evidence type="ECO:0000256" key="2">
    <source>
        <dbReference type="ARBA" id="ARBA00022729"/>
    </source>
</evidence>
<proteinExistence type="inferred from homology"/>
<protein>
    <submittedName>
        <fullName evidence="4">Branched-chain amino acid transport system substrate-binding protein</fullName>
    </submittedName>
</protein>
<dbReference type="SUPFAM" id="SSF53822">
    <property type="entry name" value="Periplasmic binding protein-like I"/>
    <property type="match status" value="1"/>
</dbReference>
<keyword evidence="5" id="KW-1185">Reference proteome</keyword>
<evidence type="ECO:0000313" key="5">
    <source>
        <dbReference type="Proteomes" id="UP000192418"/>
    </source>
</evidence>
<dbReference type="InterPro" id="IPR051010">
    <property type="entry name" value="BCAA_transport"/>
</dbReference>